<feature type="compositionally biased region" description="Basic and acidic residues" evidence="1">
    <location>
        <begin position="290"/>
        <end position="303"/>
    </location>
</feature>
<gene>
    <name evidence="2" type="ORF">FE257_001583</name>
</gene>
<feature type="compositionally biased region" description="Basic and acidic residues" evidence="1">
    <location>
        <begin position="15"/>
        <end position="28"/>
    </location>
</feature>
<feature type="compositionally biased region" description="Basic and acidic residues" evidence="1">
    <location>
        <begin position="219"/>
        <end position="240"/>
    </location>
</feature>
<feature type="region of interest" description="Disordered" evidence="1">
    <location>
        <begin position="122"/>
        <end position="189"/>
    </location>
</feature>
<reference evidence="2" key="2">
    <citation type="submission" date="2020-02" db="EMBL/GenBank/DDBJ databases">
        <authorList>
            <person name="Gilchrist C.L.M."/>
            <person name="Chooi Y.-H."/>
        </authorList>
    </citation>
    <scope>NUCLEOTIDE SEQUENCE</scope>
    <source>
        <strain evidence="2">MST-FP2251</strain>
    </source>
</reference>
<proteinExistence type="predicted"/>
<comment type="caution">
    <text evidence="2">The sequence shown here is derived from an EMBL/GenBank/DDBJ whole genome shotgun (WGS) entry which is preliminary data.</text>
</comment>
<feature type="compositionally biased region" description="Polar residues" evidence="1">
    <location>
        <begin position="159"/>
        <end position="175"/>
    </location>
</feature>
<reference evidence="2" key="1">
    <citation type="journal article" date="2019" name="Beilstein J. Org. Chem.">
        <title>Nanangenines: drimane sesquiterpenoids as the dominant metabolite cohort of a novel Australian fungus, Aspergillus nanangensis.</title>
        <authorList>
            <person name="Lacey H.J."/>
            <person name="Gilchrist C.L.M."/>
            <person name="Crombie A."/>
            <person name="Kalaitzis J.A."/>
            <person name="Vuong D."/>
            <person name="Rutledge P.J."/>
            <person name="Turner P."/>
            <person name="Pitt J.I."/>
            <person name="Lacey E."/>
            <person name="Chooi Y.H."/>
            <person name="Piggott A.M."/>
        </authorList>
    </citation>
    <scope>NUCLEOTIDE SEQUENCE</scope>
    <source>
        <strain evidence="2">MST-FP2251</strain>
    </source>
</reference>
<accession>A0AAD4CTM0</accession>
<organism evidence="2 3">
    <name type="scientific">Aspergillus nanangensis</name>
    <dbReference type="NCBI Taxonomy" id="2582783"/>
    <lineage>
        <taxon>Eukaryota</taxon>
        <taxon>Fungi</taxon>
        <taxon>Dikarya</taxon>
        <taxon>Ascomycota</taxon>
        <taxon>Pezizomycotina</taxon>
        <taxon>Eurotiomycetes</taxon>
        <taxon>Eurotiomycetidae</taxon>
        <taxon>Eurotiales</taxon>
        <taxon>Aspergillaceae</taxon>
        <taxon>Aspergillus</taxon>
        <taxon>Aspergillus subgen. Circumdati</taxon>
    </lineage>
</organism>
<keyword evidence="3" id="KW-1185">Reference proteome</keyword>
<dbReference type="AlphaFoldDB" id="A0AAD4CTM0"/>
<feature type="region of interest" description="Disordered" evidence="1">
    <location>
        <begin position="219"/>
        <end position="303"/>
    </location>
</feature>
<evidence type="ECO:0000256" key="1">
    <source>
        <dbReference type="SAM" id="MobiDB-lite"/>
    </source>
</evidence>
<feature type="compositionally biased region" description="Basic and acidic residues" evidence="1">
    <location>
        <begin position="146"/>
        <end position="158"/>
    </location>
</feature>
<evidence type="ECO:0000313" key="2">
    <source>
        <dbReference type="EMBL" id="KAF9892474.1"/>
    </source>
</evidence>
<name>A0AAD4CTM0_ASPNN</name>
<protein>
    <submittedName>
        <fullName evidence="2">Uncharacterized protein</fullName>
    </submittedName>
</protein>
<dbReference type="Proteomes" id="UP001194746">
    <property type="component" value="Unassembled WGS sequence"/>
</dbReference>
<feature type="region of interest" description="Disordered" evidence="1">
    <location>
        <begin position="1"/>
        <end position="37"/>
    </location>
</feature>
<evidence type="ECO:0000313" key="3">
    <source>
        <dbReference type="Proteomes" id="UP001194746"/>
    </source>
</evidence>
<dbReference type="EMBL" id="VCAU01000012">
    <property type="protein sequence ID" value="KAF9892474.1"/>
    <property type="molecule type" value="Genomic_DNA"/>
</dbReference>
<sequence>MPLHGHQRPFNPSVEDARTSSDTENDHAPKKKHRTQMPWPEHEKVIASHLEMLHIVMNDVPNGGEAFNLASNMVETTNKLMAQFNLLKKQLALSKLPDSLFGTGAVNNSEPGTETVREAKNIWGTLNTPKGPSHSMPGRPSRRRGHSNERNKRTRQDQDYATTESTSTDFANSELQRSHKRKRLAVSTPAADVDVRHVTPVSIDTEDISQEVQRRLEIKEERRRKRDSNPKQEKRKRESAGSEGAASFDTLSKPRKRSRVEMETDQLRSTGKRGRGEPGTYFIDGLTESSTERKGSKRQKPEP</sequence>